<reference evidence="1" key="1">
    <citation type="journal article" date="2020" name="Nature">
        <title>Giant virus diversity and host interactions through global metagenomics.</title>
        <authorList>
            <person name="Schulz F."/>
            <person name="Roux S."/>
            <person name="Paez-Espino D."/>
            <person name="Jungbluth S."/>
            <person name="Walsh D.A."/>
            <person name="Denef V.J."/>
            <person name="McMahon K.D."/>
            <person name="Konstantinidis K.T."/>
            <person name="Eloe-Fadrosh E.A."/>
            <person name="Kyrpides N.C."/>
            <person name="Woyke T."/>
        </authorList>
    </citation>
    <scope>NUCLEOTIDE SEQUENCE</scope>
    <source>
        <strain evidence="1">GVMAG-M-3300023179-62</strain>
    </source>
</reference>
<protein>
    <recommendedName>
        <fullName evidence="2">Tetratricopeptide repeat protein</fullName>
    </recommendedName>
</protein>
<proteinExistence type="predicted"/>
<dbReference type="EMBL" id="MN739859">
    <property type="protein sequence ID" value="QHT74909.1"/>
    <property type="molecule type" value="Genomic_DNA"/>
</dbReference>
<accession>A0A6C0H388</accession>
<name>A0A6C0H388_9ZZZZ</name>
<organism evidence="1">
    <name type="scientific">viral metagenome</name>
    <dbReference type="NCBI Taxonomy" id="1070528"/>
    <lineage>
        <taxon>unclassified sequences</taxon>
        <taxon>metagenomes</taxon>
        <taxon>organismal metagenomes</taxon>
    </lineage>
</organism>
<evidence type="ECO:0000313" key="1">
    <source>
        <dbReference type="EMBL" id="QHT74909.1"/>
    </source>
</evidence>
<evidence type="ECO:0008006" key="2">
    <source>
        <dbReference type="Google" id="ProtNLM"/>
    </source>
</evidence>
<dbReference type="AlphaFoldDB" id="A0A6C0H388"/>
<sequence>MIVKTTPSSSLIITKCTCLDEVCKCKMANKNSYKSIPKRIKNFLLKPVNIRLPTLRMPLFVMILHPVIIRIKTAFKKKIITEQAKVEANLHKLAKSLWDQGKYAEAERINLEILNVRRLIFGDKKT</sequence>